<dbReference type="PROSITE" id="PS50297">
    <property type="entry name" value="ANK_REP_REGION"/>
    <property type="match status" value="3"/>
</dbReference>
<keyword evidence="6" id="KW-1185">Reference proteome</keyword>
<name>A0ABP1Q9P4_9HEXA</name>
<dbReference type="Pfam" id="PF12796">
    <property type="entry name" value="Ank_2"/>
    <property type="match status" value="2"/>
</dbReference>
<dbReference type="PANTHER" id="PTHR46680:SF3">
    <property type="entry name" value="NF-KAPPA-B INHIBITOR CACTUS"/>
    <property type="match status" value="1"/>
</dbReference>
<feature type="region of interest" description="Disordered" evidence="4">
    <location>
        <begin position="157"/>
        <end position="182"/>
    </location>
</feature>
<gene>
    <name evidence="5" type="ORF">ODALV1_LOCUS7667</name>
</gene>
<comment type="caution">
    <text evidence="5">The sequence shown here is derived from an EMBL/GenBank/DDBJ whole genome shotgun (WGS) entry which is preliminary data.</text>
</comment>
<evidence type="ECO:0000256" key="3">
    <source>
        <dbReference type="PROSITE-ProRule" id="PRU00023"/>
    </source>
</evidence>
<dbReference type="PROSITE" id="PS50088">
    <property type="entry name" value="ANK_REPEAT"/>
    <property type="match status" value="3"/>
</dbReference>
<feature type="repeat" description="ANK" evidence="3">
    <location>
        <begin position="328"/>
        <end position="360"/>
    </location>
</feature>
<dbReference type="InterPro" id="IPR002110">
    <property type="entry name" value="Ankyrin_rpt"/>
</dbReference>
<dbReference type="Gene3D" id="1.25.40.20">
    <property type="entry name" value="Ankyrin repeat-containing domain"/>
    <property type="match status" value="1"/>
</dbReference>
<reference evidence="5 6" key="1">
    <citation type="submission" date="2024-08" db="EMBL/GenBank/DDBJ databases">
        <authorList>
            <person name="Cucini C."/>
            <person name="Frati F."/>
        </authorList>
    </citation>
    <scope>NUCLEOTIDE SEQUENCE [LARGE SCALE GENOMIC DNA]</scope>
</reference>
<feature type="compositionally biased region" description="Low complexity" evidence="4">
    <location>
        <begin position="83"/>
        <end position="111"/>
    </location>
</feature>
<evidence type="ECO:0000256" key="1">
    <source>
        <dbReference type="ARBA" id="ARBA00022737"/>
    </source>
</evidence>
<feature type="repeat" description="ANK" evidence="3">
    <location>
        <begin position="242"/>
        <end position="274"/>
    </location>
</feature>
<evidence type="ECO:0000313" key="5">
    <source>
        <dbReference type="EMBL" id="CAL8090513.1"/>
    </source>
</evidence>
<keyword evidence="2 3" id="KW-0040">ANK repeat</keyword>
<evidence type="ECO:0000313" key="6">
    <source>
        <dbReference type="Proteomes" id="UP001642540"/>
    </source>
</evidence>
<dbReference type="SUPFAM" id="SSF48403">
    <property type="entry name" value="Ankyrin repeat"/>
    <property type="match status" value="1"/>
</dbReference>
<keyword evidence="1" id="KW-0677">Repeat</keyword>
<evidence type="ECO:0000256" key="2">
    <source>
        <dbReference type="ARBA" id="ARBA00023043"/>
    </source>
</evidence>
<dbReference type="InterPro" id="IPR036770">
    <property type="entry name" value="Ankyrin_rpt-contain_sf"/>
</dbReference>
<dbReference type="Proteomes" id="UP001642540">
    <property type="component" value="Unassembled WGS sequence"/>
</dbReference>
<evidence type="ECO:0008006" key="7">
    <source>
        <dbReference type="Google" id="ProtNLM"/>
    </source>
</evidence>
<dbReference type="PANTHER" id="PTHR46680">
    <property type="entry name" value="NF-KAPPA-B INHIBITOR ALPHA"/>
    <property type="match status" value="1"/>
</dbReference>
<dbReference type="SMART" id="SM00248">
    <property type="entry name" value="ANK"/>
    <property type="match status" value="6"/>
</dbReference>
<dbReference type="InterPro" id="IPR051070">
    <property type="entry name" value="NF-kappa-B_inhibitor"/>
</dbReference>
<protein>
    <recommendedName>
        <fullName evidence="7">NF-kappa-B inhibitor cactus</fullName>
    </recommendedName>
</protein>
<feature type="repeat" description="ANK" evidence="3">
    <location>
        <begin position="275"/>
        <end position="307"/>
    </location>
</feature>
<feature type="region of interest" description="Disordered" evidence="4">
    <location>
        <begin position="82"/>
        <end position="111"/>
    </location>
</feature>
<accession>A0ABP1Q9P4</accession>
<evidence type="ECO:0000256" key="4">
    <source>
        <dbReference type="SAM" id="MobiDB-lite"/>
    </source>
</evidence>
<sequence length="450" mass="47894">MSYHHRHQAPTTGAPTSPSATSMGVVTSSSSSEYDCHPDKGGLMESSTTVDSGFLSSGICTTESDLSVTSACDLGAAAHFPASTTSSSNMPTSPSSSSVNFSSSFSSSSNKSNMMMSKSYCRLDSGVDVSDNLSQLNLSESQDAIVMKSSMMSSGILSEKDEQEHTSGHHHHSMGISGSSSNISGNPFKSLGEYPPWEYFFTPDEDGDTQLHVAVMQGYTEGVCFLISMVPHPSVLDFQNDLCQTALHVAVLAAQPKLARRLVAAGARVDMRDRNGNTPLHLACMQGDQESLHALTTALAVVETTELQLKYPSFAQALPQQLDLLNYDGQAPIHLAAIGGHCDVIRALHWLGTDLNAKDGKGGRTALHYGVERGHLQAITCLVAECGVSTETETYGGLTAYQMASESACSNSTEMVQELSRLGAIPLTVPMDEDEEDDEDISENEGDEPC</sequence>
<feature type="region of interest" description="Disordered" evidence="4">
    <location>
        <begin position="1"/>
        <end position="43"/>
    </location>
</feature>
<feature type="compositionally biased region" description="Low complexity" evidence="4">
    <location>
        <begin position="9"/>
        <end position="32"/>
    </location>
</feature>
<feature type="compositionally biased region" description="Basic and acidic residues" evidence="4">
    <location>
        <begin position="158"/>
        <end position="167"/>
    </location>
</feature>
<dbReference type="EMBL" id="CAXLJM020000024">
    <property type="protein sequence ID" value="CAL8090513.1"/>
    <property type="molecule type" value="Genomic_DNA"/>
</dbReference>
<feature type="compositionally biased region" description="Acidic residues" evidence="4">
    <location>
        <begin position="431"/>
        <end position="450"/>
    </location>
</feature>
<feature type="region of interest" description="Disordered" evidence="4">
    <location>
        <begin position="430"/>
        <end position="450"/>
    </location>
</feature>
<proteinExistence type="predicted"/>
<organism evidence="5 6">
    <name type="scientific">Orchesella dallaii</name>
    <dbReference type="NCBI Taxonomy" id="48710"/>
    <lineage>
        <taxon>Eukaryota</taxon>
        <taxon>Metazoa</taxon>
        <taxon>Ecdysozoa</taxon>
        <taxon>Arthropoda</taxon>
        <taxon>Hexapoda</taxon>
        <taxon>Collembola</taxon>
        <taxon>Entomobryomorpha</taxon>
        <taxon>Entomobryoidea</taxon>
        <taxon>Orchesellidae</taxon>
        <taxon>Orchesellinae</taxon>
        <taxon>Orchesella</taxon>
    </lineage>
</organism>